<dbReference type="Proteomes" id="UP000287651">
    <property type="component" value="Unassembled WGS sequence"/>
</dbReference>
<reference evidence="1 2" key="1">
    <citation type="journal article" date="2014" name="Agronomy (Basel)">
        <title>A Draft Genome Sequence for Ensete ventricosum, the Drought-Tolerant Tree Against Hunger.</title>
        <authorList>
            <person name="Harrison J."/>
            <person name="Moore K.A."/>
            <person name="Paszkiewicz K."/>
            <person name="Jones T."/>
            <person name="Grant M."/>
            <person name="Ambacheew D."/>
            <person name="Muzemil S."/>
            <person name="Studholme D.J."/>
        </authorList>
    </citation>
    <scope>NUCLEOTIDE SEQUENCE [LARGE SCALE GENOMIC DNA]</scope>
</reference>
<gene>
    <name evidence="1" type="ORF">B296_00019738</name>
</gene>
<sequence>MRACVHAPSSTQVDHREEAGRRHVNGTNDRLESTRLLALDKVHFERRRQAGHESCTSTSMRRPDREALFFRNQLALA</sequence>
<proteinExistence type="predicted"/>
<accession>A0A426YL36</accession>
<comment type="caution">
    <text evidence="1">The sequence shown here is derived from an EMBL/GenBank/DDBJ whole genome shotgun (WGS) entry which is preliminary data.</text>
</comment>
<dbReference type="AlphaFoldDB" id="A0A426YL36"/>
<protein>
    <submittedName>
        <fullName evidence="1">Uncharacterized protein</fullName>
    </submittedName>
</protein>
<evidence type="ECO:0000313" key="1">
    <source>
        <dbReference type="EMBL" id="RRT52377.1"/>
    </source>
</evidence>
<name>A0A426YL36_ENSVE</name>
<evidence type="ECO:0000313" key="2">
    <source>
        <dbReference type="Proteomes" id="UP000287651"/>
    </source>
</evidence>
<dbReference type="EMBL" id="AMZH03011698">
    <property type="protein sequence ID" value="RRT52377.1"/>
    <property type="molecule type" value="Genomic_DNA"/>
</dbReference>
<organism evidence="1 2">
    <name type="scientific">Ensete ventricosum</name>
    <name type="common">Abyssinian banana</name>
    <name type="synonym">Musa ensete</name>
    <dbReference type="NCBI Taxonomy" id="4639"/>
    <lineage>
        <taxon>Eukaryota</taxon>
        <taxon>Viridiplantae</taxon>
        <taxon>Streptophyta</taxon>
        <taxon>Embryophyta</taxon>
        <taxon>Tracheophyta</taxon>
        <taxon>Spermatophyta</taxon>
        <taxon>Magnoliopsida</taxon>
        <taxon>Liliopsida</taxon>
        <taxon>Zingiberales</taxon>
        <taxon>Musaceae</taxon>
        <taxon>Ensete</taxon>
    </lineage>
</organism>